<organism evidence="4 5">
    <name type="scientific">Knufia peltigerae</name>
    <dbReference type="NCBI Taxonomy" id="1002370"/>
    <lineage>
        <taxon>Eukaryota</taxon>
        <taxon>Fungi</taxon>
        <taxon>Dikarya</taxon>
        <taxon>Ascomycota</taxon>
        <taxon>Pezizomycotina</taxon>
        <taxon>Eurotiomycetes</taxon>
        <taxon>Chaetothyriomycetidae</taxon>
        <taxon>Chaetothyriales</taxon>
        <taxon>Trichomeriaceae</taxon>
        <taxon>Knufia</taxon>
    </lineage>
</organism>
<feature type="compositionally biased region" description="Polar residues" evidence="2">
    <location>
        <begin position="500"/>
        <end position="512"/>
    </location>
</feature>
<feature type="domain" description="Xylanolytic transcriptional activator regulatory" evidence="3">
    <location>
        <begin position="54"/>
        <end position="289"/>
    </location>
</feature>
<dbReference type="Pfam" id="PF04082">
    <property type="entry name" value="Fungal_trans"/>
    <property type="match status" value="1"/>
</dbReference>
<dbReference type="CDD" id="cd12148">
    <property type="entry name" value="fungal_TF_MHR"/>
    <property type="match status" value="1"/>
</dbReference>
<sequence>MPTDSLMTPGEELTIDLPSFIRPIPPLADAATIEFCKKKTAFDIPDGRIVKALLQSYFDFVNPFLPLFNKEEVYRMLEHGSGTSQEAQPTPQLSLLVFQALLFAGSGFVDTEVINAMGFDHRDQARRVLYTRACHLCDLGLETNGISLLQALLLFTLWVDIDELKGPWYWLCAAISHAQSIDLYGMLRQQRPGTPKYRHLRRLYWCCYIRETTVAQGMKCASPFRPASFHIPMLTLDDLGFSTPRSNGATTTAETATTLWPEAKAEDEKLRTLAMISVEFAKLCRHVKKMSILSGEQSGYRIGAPIATPDHSSADSVMRLAFHIRAFAAELSVWHKNLPQEVRCNEVNTTNVSSEDASLEIHKTVLLMSYYTATTDLYLPQVFPPTAKVHPIALKMSKFYRRQLLDAVLKMSLLGEHLTRLALANFSLIIRALVVFLSEYTRYRGAPKAEVVHGYFAMKQLLADIAQRYPPGRRFVQYFDRALQAFDASRKSNDSREIRSPTSQTGTAESPFNNFGDADLWQRFGIERPGVSDTLASHALSVQAMTGTDHTTRSGSNLVQVFSNAGPSPKGMADPSPSSIQPFRGNPDDVRERTDLEAESLRILLGGQLADAIRHHEGSSASATKVNETGIGQLDLIPNYEQSSTTMELSTATNLFSTDYDRCFTF</sequence>
<dbReference type="Proteomes" id="UP001172681">
    <property type="component" value="Unassembled WGS sequence"/>
</dbReference>
<comment type="caution">
    <text evidence="4">The sequence shown here is derived from an EMBL/GenBank/DDBJ whole genome shotgun (WGS) entry which is preliminary data.</text>
</comment>
<name>A0AA39CRP6_9EURO</name>
<dbReference type="InterPro" id="IPR052761">
    <property type="entry name" value="Fungal_Detox/Toxin_TFs"/>
</dbReference>
<evidence type="ECO:0000313" key="4">
    <source>
        <dbReference type="EMBL" id="KAJ9618367.1"/>
    </source>
</evidence>
<dbReference type="GO" id="GO:0008270">
    <property type="term" value="F:zinc ion binding"/>
    <property type="evidence" value="ECO:0007669"/>
    <property type="project" value="InterPro"/>
</dbReference>
<dbReference type="GO" id="GO:0006351">
    <property type="term" value="P:DNA-templated transcription"/>
    <property type="evidence" value="ECO:0007669"/>
    <property type="project" value="InterPro"/>
</dbReference>
<proteinExistence type="predicted"/>
<feature type="compositionally biased region" description="Basic and acidic residues" evidence="2">
    <location>
        <begin position="490"/>
        <end position="499"/>
    </location>
</feature>
<gene>
    <name evidence="4" type="ORF">H2204_013041</name>
</gene>
<keyword evidence="5" id="KW-1185">Reference proteome</keyword>
<dbReference type="AlphaFoldDB" id="A0AA39CRP6"/>
<dbReference type="PANTHER" id="PTHR47425:SF2">
    <property type="entry name" value="FARB-RELATED"/>
    <property type="match status" value="1"/>
</dbReference>
<dbReference type="PANTHER" id="PTHR47425">
    <property type="entry name" value="FARB-RELATED"/>
    <property type="match status" value="1"/>
</dbReference>
<reference evidence="4" key="1">
    <citation type="submission" date="2022-10" db="EMBL/GenBank/DDBJ databases">
        <title>Culturing micro-colonial fungi from biological soil crusts in the Mojave desert and describing Neophaeococcomyces mojavensis, and introducing the new genera and species Taxawa tesnikishii.</title>
        <authorList>
            <person name="Kurbessoian T."/>
            <person name="Stajich J.E."/>
        </authorList>
    </citation>
    <scope>NUCLEOTIDE SEQUENCE</scope>
    <source>
        <strain evidence="4">TK_35</strain>
    </source>
</reference>
<evidence type="ECO:0000313" key="5">
    <source>
        <dbReference type="Proteomes" id="UP001172681"/>
    </source>
</evidence>
<evidence type="ECO:0000259" key="3">
    <source>
        <dbReference type="Pfam" id="PF04082"/>
    </source>
</evidence>
<dbReference type="InterPro" id="IPR007219">
    <property type="entry name" value="XnlR_reg_dom"/>
</dbReference>
<feature type="region of interest" description="Disordered" evidence="2">
    <location>
        <begin position="563"/>
        <end position="585"/>
    </location>
</feature>
<dbReference type="EMBL" id="JAPDRN010000142">
    <property type="protein sequence ID" value="KAJ9618367.1"/>
    <property type="molecule type" value="Genomic_DNA"/>
</dbReference>
<evidence type="ECO:0000256" key="2">
    <source>
        <dbReference type="SAM" id="MobiDB-lite"/>
    </source>
</evidence>
<keyword evidence="1" id="KW-0539">Nucleus</keyword>
<dbReference type="GO" id="GO:0003677">
    <property type="term" value="F:DNA binding"/>
    <property type="evidence" value="ECO:0007669"/>
    <property type="project" value="InterPro"/>
</dbReference>
<accession>A0AA39CRP6</accession>
<evidence type="ECO:0000256" key="1">
    <source>
        <dbReference type="ARBA" id="ARBA00023242"/>
    </source>
</evidence>
<protein>
    <recommendedName>
        <fullName evidence="3">Xylanolytic transcriptional activator regulatory domain-containing protein</fullName>
    </recommendedName>
</protein>
<feature type="region of interest" description="Disordered" evidence="2">
    <location>
        <begin position="490"/>
        <end position="512"/>
    </location>
</feature>